<keyword evidence="2" id="KW-1185">Reference proteome</keyword>
<dbReference type="VEuPathDB" id="FungiDB:VP01_2598g4"/>
<dbReference type="Proteomes" id="UP000037035">
    <property type="component" value="Unassembled WGS sequence"/>
</dbReference>
<protein>
    <submittedName>
        <fullName evidence="1">Uncharacterized protein</fullName>
    </submittedName>
</protein>
<name>A0A0L6V4Q0_9BASI</name>
<dbReference type="EMBL" id="LAVV01007499">
    <property type="protein sequence ID" value="KNZ55738.1"/>
    <property type="molecule type" value="Genomic_DNA"/>
</dbReference>
<dbReference type="AlphaFoldDB" id="A0A0L6V4Q0"/>
<gene>
    <name evidence="1" type="ORF">VP01_2598g4</name>
</gene>
<reference evidence="1 2" key="1">
    <citation type="submission" date="2015-08" db="EMBL/GenBank/DDBJ databases">
        <title>Next Generation Sequencing and Analysis of the Genome of Puccinia sorghi L Schw, the Causal Agent of Maize Common Rust.</title>
        <authorList>
            <person name="Rochi L."/>
            <person name="Burguener G."/>
            <person name="Darino M."/>
            <person name="Turjanski A."/>
            <person name="Kreff E."/>
            <person name="Dieguez M.J."/>
            <person name="Sacco F."/>
        </authorList>
    </citation>
    <scope>NUCLEOTIDE SEQUENCE [LARGE SCALE GENOMIC DNA]</scope>
    <source>
        <strain evidence="1 2">RO10H11247</strain>
    </source>
</reference>
<organism evidence="1 2">
    <name type="scientific">Puccinia sorghi</name>
    <dbReference type="NCBI Taxonomy" id="27349"/>
    <lineage>
        <taxon>Eukaryota</taxon>
        <taxon>Fungi</taxon>
        <taxon>Dikarya</taxon>
        <taxon>Basidiomycota</taxon>
        <taxon>Pucciniomycotina</taxon>
        <taxon>Pucciniomycetes</taxon>
        <taxon>Pucciniales</taxon>
        <taxon>Pucciniaceae</taxon>
        <taxon>Puccinia</taxon>
    </lineage>
</organism>
<evidence type="ECO:0000313" key="2">
    <source>
        <dbReference type="Proteomes" id="UP000037035"/>
    </source>
</evidence>
<accession>A0A0L6V4Q0</accession>
<sequence length="76" mass="8647">MSKLVLEYLENSILPVKEHFEVAWASHFSHLRNFNVHIESGHNFIRIFIPNSSGDLLSALARTTSKYQPTFCNGQG</sequence>
<evidence type="ECO:0000313" key="1">
    <source>
        <dbReference type="EMBL" id="KNZ55738.1"/>
    </source>
</evidence>
<comment type="caution">
    <text evidence="1">The sequence shown here is derived from an EMBL/GenBank/DDBJ whole genome shotgun (WGS) entry which is preliminary data.</text>
</comment>
<proteinExistence type="predicted"/>
<dbReference type="OrthoDB" id="10548956at2759"/>